<organism evidence="3 4">
    <name type="scientific">Corynebacterium spheniscorum</name>
    <dbReference type="NCBI Taxonomy" id="185761"/>
    <lineage>
        <taxon>Bacteria</taxon>
        <taxon>Bacillati</taxon>
        <taxon>Actinomycetota</taxon>
        <taxon>Actinomycetes</taxon>
        <taxon>Mycobacteriales</taxon>
        <taxon>Corynebacteriaceae</taxon>
        <taxon>Corynebacterium</taxon>
    </lineage>
</organism>
<protein>
    <recommendedName>
        <fullName evidence="2">DUF1980 domain-containing protein</fullName>
    </recommendedName>
</protein>
<dbReference type="Proteomes" id="UP000199065">
    <property type="component" value="Unassembled WGS sequence"/>
</dbReference>
<dbReference type="Pfam" id="PF21537">
    <property type="entry name" value="DUF1980_C"/>
    <property type="match status" value="1"/>
</dbReference>
<name>A0A1I2S9W2_9CORY</name>
<proteinExistence type="predicted"/>
<reference evidence="3 4" key="1">
    <citation type="submission" date="2016-10" db="EMBL/GenBank/DDBJ databases">
        <authorList>
            <person name="de Groot N.N."/>
        </authorList>
    </citation>
    <scope>NUCLEOTIDE SEQUENCE [LARGE SCALE GENOMIC DNA]</scope>
    <source>
        <strain>J11</strain>
        <strain evidence="4">PG 39</strain>
    </source>
</reference>
<dbReference type="EMBL" id="FOPJ01000005">
    <property type="protein sequence ID" value="SFG49560.1"/>
    <property type="molecule type" value="Genomic_DNA"/>
</dbReference>
<evidence type="ECO:0000313" key="4">
    <source>
        <dbReference type="Proteomes" id="UP000199065"/>
    </source>
</evidence>
<keyword evidence="1" id="KW-0472">Membrane</keyword>
<feature type="domain" description="DUF1980" evidence="2">
    <location>
        <begin position="133"/>
        <end position="194"/>
    </location>
</feature>
<evidence type="ECO:0000259" key="2">
    <source>
        <dbReference type="Pfam" id="PF21537"/>
    </source>
</evidence>
<gene>
    <name evidence="3" type="ORF">SAMN05660282_01042</name>
</gene>
<evidence type="ECO:0000256" key="1">
    <source>
        <dbReference type="SAM" id="Phobius"/>
    </source>
</evidence>
<dbReference type="OrthoDB" id="359029at2"/>
<keyword evidence="1" id="KW-1133">Transmembrane helix</keyword>
<accession>A0A1I2S9W2</accession>
<dbReference type="AlphaFoldDB" id="A0A1I2S9W2"/>
<evidence type="ECO:0000313" key="3">
    <source>
        <dbReference type="EMBL" id="SFG49560.1"/>
    </source>
</evidence>
<feature type="transmembrane region" description="Helical" evidence="1">
    <location>
        <begin position="7"/>
        <end position="25"/>
    </location>
</feature>
<feature type="transmembrane region" description="Helical" evidence="1">
    <location>
        <begin position="31"/>
        <end position="50"/>
    </location>
</feature>
<feature type="transmembrane region" description="Helical" evidence="1">
    <location>
        <begin position="57"/>
        <end position="77"/>
    </location>
</feature>
<dbReference type="InterPro" id="IPR048447">
    <property type="entry name" value="DUF1980_C"/>
</dbReference>
<dbReference type="RefSeq" id="WP_092285140.1">
    <property type="nucleotide sequence ID" value="NZ_FOPJ01000005.1"/>
</dbReference>
<sequence>MSYRDPFLAICLGLSFLGIWITGVYSRWVALGWPIALSGVVLVVLGVLALREPAHQGSGWGLLVLILIMLLVAPGPLMPSAPAEAPHTHARLSFPPIDPDQEMTVEEFRNRFYFGDREEFAGAEVTMIGVSSEGYLHRLKIVCCAADAVTYSIRVNTELPDGWVKVTGILGEETDPPTLNIHSYQQIPEPARPYL</sequence>
<keyword evidence="4" id="KW-1185">Reference proteome</keyword>
<dbReference type="STRING" id="185761.SAMN05660282_01042"/>
<keyword evidence="1" id="KW-0812">Transmembrane</keyword>